<gene>
    <name evidence="2" type="ORF">CVIRNUC_010485</name>
</gene>
<comment type="caution">
    <text evidence="2">The sequence shown here is derived from an EMBL/GenBank/DDBJ whole genome shotgun (WGS) entry which is preliminary data.</text>
</comment>
<keyword evidence="3" id="KW-1185">Reference proteome</keyword>
<dbReference type="EMBL" id="CAUYUE010000016">
    <property type="protein sequence ID" value="CAK0787267.1"/>
    <property type="molecule type" value="Genomic_DNA"/>
</dbReference>
<evidence type="ECO:0000256" key="1">
    <source>
        <dbReference type="SAM" id="MobiDB-lite"/>
    </source>
</evidence>
<protein>
    <submittedName>
        <fullName evidence="2">Uncharacterized protein</fullName>
    </submittedName>
</protein>
<reference evidence="2 3" key="1">
    <citation type="submission" date="2023-10" db="EMBL/GenBank/DDBJ databases">
        <authorList>
            <person name="Maclean D."/>
            <person name="Macfadyen A."/>
        </authorList>
    </citation>
    <scope>NUCLEOTIDE SEQUENCE [LARGE SCALE GENOMIC DNA]</scope>
</reference>
<organism evidence="2 3">
    <name type="scientific">Coccomyxa viridis</name>
    <dbReference type="NCBI Taxonomy" id="1274662"/>
    <lineage>
        <taxon>Eukaryota</taxon>
        <taxon>Viridiplantae</taxon>
        <taxon>Chlorophyta</taxon>
        <taxon>core chlorophytes</taxon>
        <taxon>Trebouxiophyceae</taxon>
        <taxon>Trebouxiophyceae incertae sedis</taxon>
        <taxon>Coccomyxaceae</taxon>
        <taxon>Coccomyxa</taxon>
    </lineage>
</organism>
<proteinExistence type="predicted"/>
<evidence type="ECO:0000313" key="2">
    <source>
        <dbReference type="EMBL" id="CAK0787267.1"/>
    </source>
</evidence>
<feature type="compositionally biased region" description="Basic residues" evidence="1">
    <location>
        <begin position="61"/>
        <end position="72"/>
    </location>
</feature>
<feature type="region of interest" description="Disordered" evidence="1">
    <location>
        <begin position="52"/>
        <end position="72"/>
    </location>
</feature>
<feature type="compositionally biased region" description="Polar residues" evidence="1">
    <location>
        <begin position="1"/>
        <end position="12"/>
    </location>
</feature>
<name>A0AAV1IKQ1_9CHLO</name>
<sequence>MQSTHGDQSGSLPDTKAASVQGAVHAQPQIRWAETWQRSAREQPAVDLLSLGAAATDKASRMTKRVPRRPYG</sequence>
<dbReference type="AlphaFoldDB" id="A0AAV1IKQ1"/>
<evidence type="ECO:0000313" key="3">
    <source>
        <dbReference type="Proteomes" id="UP001314263"/>
    </source>
</evidence>
<accession>A0AAV1IKQ1</accession>
<feature type="region of interest" description="Disordered" evidence="1">
    <location>
        <begin position="1"/>
        <end position="26"/>
    </location>
</feature>
<dbReference type="Proteomes" id="UP001314263">
    <property type="component" value="Unassembled WGS sequence"/>
</dbReference>